<dbReference type="Proteomes" id="UP000316921">
    <property type="component" value="Chromosome"/>
</dbReference>
<dbReference type="GO" id="GO:0016491">
    <property type="term" value="F:oxidoreductase activity"/>
    <property type="evidence" value="ECO:0007669"/>
    <property type="project" value="InterPro"/>
</dbReference>
<dbReference type="AlphaFoldDB" id="A0A518BNQ3"/>
<keyword evidence="4" id="KW-0676">Redox-active center</keyword>
<dbReference type="Pfam" id="PF08534">
    <property type="entry name" value="Redoxin"/>
    <property type="match status" value="1"/>
</dbReference>
<dbReference type="SUPFAM" id="SSF52833">
    <property type="entry name" value="Thioredoxin-like"/>
    <property type="match status" value="1"/>
</dbReference>
<evidence type="ECO:0000256" key="2">
    <source>
        <dbReference type="ARBA" id="ARBA00022748"/>
    </source>
</evidence>
<dbReference type="PROSITE" id="PS51352">
    <property type="entry name" value="THIOREDOXIN_2"/>
    <property type="match status" value="1"/>
</dbReference>
<feature type="chain" id="PRO_5022200713" evidence="5">
    <location>
        <begin position="24"/>
        <end position="168"/>
    </location>
</feature>
<evidence type="ECO:0000256" key="3">
    <source>
        <dbReference type="ARBA" id="ARBA00023157"/>
    </source>
</evidence>
<reference evidence="7 8" key="1">
    <citation type="submission" date="2019-02" db="EMBL/GenBank/DDBJ databases">
        <title>Deep-cultivation of Planctomycetes and their phenomic and genomic characterization uncovers novel biology.</title>
        <authorList>
            <person name="Wiegand S."/>
            <person name="Jogler M."/>
            <person name="Boedeker C."/>
            <person name="Pinto D."/>
            <person name="Vollmers J."/>
            <person name="Rivas-Marin E."/>
            <person name="Kohn T."/>
            <person name="Peeters S.H."/>
            <person name="Heuer A."/>
            <person name="Rast P."/>
            <person name="Oberbeckmann S."/>
            <person name="Bunk B."/>
            <person name="Jeske O."/>
            <person name="Meyerdierks A."/>
            <person name="Storesund J.E."/>
            <person name="Kallscheuer N."/>
            <person name="Luecker S."/>
            <person name="Lage O.M."/>
            <person name="Pohl T."/>
            <person name="Merkel B.J."/>
            <person name="Hornburger P."/>
            <person name="Mueller R.-W."/>
            <person name="Bruemmer F."/>
            <person name="Labrenz M."/>
            <person name="Spormann A.M."/>
            <person name="Op den Camp H."/>
            <person name="Overmann J."/>
            <person name="Amann R."/>
            <person name="Jetten M.S.M."/>
            <person name="Mascher T."/>
            <person name="Medema M.H."/>
            <person name="Devos D.P."/>
            <person name="Kaster A.-K."/>
            <person name="Ovreas L."/>
            <person name="Rohde M."/>
            <person name="Galperin M.Y."/>
            <person name="Jogler C."/>
        </authorList>
    </citation>
    <scope>NUCLEOTIDE SEQUENCE [LARGE SCALE GENOMIC DNA]</scope>
    <source>
        <strain evidence="7 8">Pla133</strain>
    </source>
</reference>
<evidence type="ECO:0000256" key="4">
    <source>
        <dbReference type="ARBA" id="ARBA00023284"/>
    </source>
</evidence>
<evidence type="ECO:0000313" key="8">
    <source>
        <dbReference type="Proteomes" id="UP000316921"/>
    </source>
</evidence>
<dbReference type="PANTHER" id="PTHR42852">
    <property type="entry name" value="THIOL:DISULFIDE INTERCHANGE PROTEIN DSBE"/>
    <property type="match status" value="1"/>
</dbReference>
<dbReference type="CDD" id="cd02966">
    <property type="entry name" value="TlpA_like_family"/>
    <property type="match status" value="1"/>
</dbReference>
<dbReference type="GO" id="GO:0030313">
    <property type="term" value="C:cell envelope"/>
    <property type="evidence" value="ECO:0007669"/>
    <property type="project" value="UniProtKB-SubCell"/>
</dbReference>
<accession>A0A518BNQ3</accession>
<keyword evidence="2" id="KW-0201">Cytochrome c-type biogenesis</keyword>
<organism evidence="7 8">
    <name type="scientific">Engelhardtia mirabilis</name>
    <dbReference type="NCBI Taxonomy" id="2528011"/>
    <lineage>
        <taxon>Bacteria</taxon>
        <taxon>Pseudomonadati</taxon>
        <taxon>Planctomycetota</taxon>
        <taxon>Planctomycetia</taxon>
        <taxon>Planctomycetia incertae sedis</taxon>
        <taxon>Engelhardtia</taxon>
    </lineage>
</organism>
<dbReference type="InterPro" id="IPR013740">
    <property type="entry name" value="Redoxin"/>
</dbReference>
<comment type="subcellular location">
    <subcellularLocation>
        <location evidence="1">Cell envelope</location>
    </subcellularLocation>
</comment>
<keyword evidence="5" id="KW-0732">Signal</keyword>
<evidence type="ECO:0000259" key="6">
    <source>
        <dbReference type="PROSITE" id="PS51352"/>
    </source>
</evidence>
<dbReference type="EMBL" id="CP036287">
    <property type="protein sequence ID" value="QDU68573.1"/>
    <property type="molecule type" value="Genomic_DNA"/>
</dbReference>
<keyword evidence="3" id="KW-1015">Disulfide bond</keyword>
<proteinExistence type="predicted"/>
<keyword evidence="8" id="KW-1185">Reference proteome</keyword>
<feature type="domain" description="Thioredoxin" evidence="6">
    <location>
        <begin position="34"/>
        <end position="168"/>
    </location>
</feature>
<dbReference type="KEGG" id="pbap:Pla133_36720"/>
<dbReference type="InterPro" id="IPR050553">
    <property type="entry name" value="Thioredoxin_ResA/DsbE_sf"/>
</dbReference>
<dbReference type="Gene3D" id="3.40.30.10">
    <property type="entry name" value="Glutaredoxin"/>
    <property type="match status" value="1"/>
</dbReference>
<dbReference type="InterPro" id="IPR013766">
    <property type="entry name" value="Thioredoxin_domain"/>
</dbReference>
<evidence type="ECO:0000313" key="7">
    <source>
        <dbReference type="EMBL" id="QDU68573.1"/>
    </source>
</evidence>
<dbReference type="PROSITE" id="PS51257">
    <property type="entry name" value="PROKAR_LIPOPROTEIN"/>
    <property type="match status" value="1"/>
</dbReference>
<dbReference type="InterPro" id="IPR036249">
    <property type="entry name" value="Thioredoxin-like_sf"/>
</dbReference>
<sequence length="168" mass="18045" precursor="true">MMNRVTSMRGALVASLVLLGACAGTPTGATLESSAAPADLADLVLVDMNGRQHPVQAEWSAGRSVVLVFWQTWCLSCEREAASVVAAAKARPDLAFFGVVPGTDDDVNDFEVLAKVEQQGMTYPQIRDRDLSLTETFDVQGTPTLLVIGPDGKVSFRGHEVPEDWLAR</sequence>
<dbReference type="GO" id="GO:0017004">
    <property type="term" value="P:cytochrome complex assembly"/>
    <property type="evidence" value="ECO:0007669"/>
    <property type="project" value="UniProtKB-KW"/>
</dbReference>
<protein>
    <submittedName>
        <fullName evidence="7">Thiol-disulfide oxidoreductase ResA</fullName>
    </submittedName>
</protein>
<feature type="signal peptide" evidence="5">
    <location>
        <begin position="1"/>
        <end position="23"/>
    </location>
</feature>
<name>A0A518BNQ3_9BACT</name>
<dbReference type="PROSITE" id="PS00194">
    <property type="entry name" value="THIOREDOXIN_1"/>
    <property type="match status" value="1"/>
</dbReference>
<evidence type="ECO:0000256" key="1">
    <source>
        <dbReference type="ARBA" id="ARBA00004196"/>
    </source>
</evidence>
<dbReference type="PANTHER" id="PTHR42852:SF6">
    <property type="entry name" value="THIOL:DISULFIDE INTERCHANGE PROTEIN DSBE"/>
    <property type="match status" value="1"/>
</dbReference>
<gene>
    <name evidence="7" type="primary">resA_3</name>
    <name evidence="7" type="ORF">Pla133_36720</name>
</gene>
<dbReference type="InterPro" id="IPR017937">
    <property type="entry name" value="Thioredoxin_CS"/>
</dbReference>
<evidence type="ECO:0000256" key="5">
    <source>
        <dbReference type="SAM" id="SignalP"/>
    </source>
</evidence>